<dbReference type="PANTHER" id="PTHR24421:SF63">
    <property type="entry name" value="SENSOR HISTIDINE KINASE DESK"/>
    <property type="match status" value="1"/>
</dbReference>
<dbReference type="PANTHER" id="PTHR24421">
    <property type="entry name" value="NITRATE/NITRITE SENSOR PROTEIN NARX-RELATED"/>
    <property type="match status" value="1"/>
</dbReference>
<evidence type="ECO:0000256" key="2">
    <source>
        <dbReference type="ARBA" id="ARBA00022777"/>
    </source>
</evidence>
<evidence type="ECO:0000313" key="7">
    <source>
        <dbReference type="EMBL" id="MCK2218764.1"/>
    </source>
</evidence>
<dbReference type="Gene3D" id="1.20.5.1930">
    <property type="match status" value="1"/>
</dbReference>
<keyword evidence="5" id="KW-0812">Transmembrane</keyword>
<evidence type="ECO:0000256" key="1">
    <source>
        <dbReference type="ARBA" id="ARBA00022679"/>
    </source>
</evidence>
<protein>
    <submittedName>
        <fullName evidence="7">Histidine kinase</fullName>
    </submittedName>
</protein>
<organism evidence="7 8">
    <name type="scientific">Actinomadura luzonensis</name>
    <dbReference type="NCBI Taxonomy" id="2805427"/>
    <lineage>
        <taxon>Bacteria</taxon>
        <taxon>Bacillati</taxon>
        <taxon>Actinomycetota</taxon>
        <taxon>Actinomycetes</taxon>
        <taxon>Streptosporangiales</taxon>
        <taxon>Thermomonosporaceae</taxon>
        <taxon>Actinomadura</taxon>
    </lineage>
</organism>
<dbReference type="GO" id="GO:0016301">
    <property type="term" value="F:kinase activity"/>
    <property type="evidence" value="ECO:0007669"/>
    <property type="project" value="UniProtKB-KW"/>
</dbReference>
<dbReference type="Gene3D" id="3.30.565.10">
    <property type="entry name" value="Histidine kinase-like ATPase, C-terminal domain"/>
    <property type="match status" value="1"/>
</dbReference>
<dbReference type="InterPro" id="IPR050482">
    <property type="entry name" value="Sensor_HK_TwoCompSys"/>
</dbReference>
<keyword evidence="5" id="KW-1133">Transmembrane helix</keyword>
<feature type="domain" description="Signal transduction histidine kinase subgroup 3 dimerisation and phosphoacceptor" evidence="6">
    <location>
        <begin position="182"/>
        <end position="248"/>
    </location>
</feature>
<keyword evidence="2 7" id="KW-0418">Kinase</keyword>
<name>A0ABT0G2E6_9ACTN</name>
<proteinExistence type="predicted"/>
<feature type="region of interest" description="Disordered" evidence="4">
    <location>
        <begin position="319"/>
        <end position="406"/>
    </location>
</feature>
<feature type="transmembrane region" description="Helical" evidence="5">
    <location>
        <begin position="140"/>
        <end position="158"/>
    </location>
</feature>
<feature type="transmembrane region" description="Helical" evidence="5">
    <location>
        <begin position="117"/>
        <end position="134"/>
    </location>
</feature>
<dbReference type="InterPro" id="IPR036890">
    <property type="entry name" value="HATPase_C_sf"/>
</dbReference>
<dbReference type="SUPFAM" id="SSF55874">
    <property type="entry name" value="ATPase domain of HSP90 chaperone/DNA topoisomerase II/histidine kinase"/>
    <property type="match status" value="1"/>
</dbReference>
<keyword evidence="1" id="KW-0808">Transferase</keyword>
<dbReference type="Pfam" id="PF07730">
    <property type="entry name" value="HisKA_3"/>
    <property type="match status" value="1"/>
</dbReference>
<accession>A0ABT0G2E6</accession>
<evidence type="ECO:0000256" key="3">
    <source>
        <dbReference type="ARBA" id="ARBA00023012"/>
    </source>
</evidence>
<sequence>MSVEPFDFSRGRRMARAGSCAWLALPVWPLWTFAAARPPLWQAAFVAVAIAVFVTCWVRTMWALLPPAARPSPWWPAGVAATALALLPVLGPPWAYVGFVFVVSAVVSVLRGAALGAALAGTVAGSVGALLAYGVPFSQVWWVAAVILAEAMAASAMLRMGGLLARLDAARAEVAQLAVDNERLRFARDLHDTLGHTLTSITISSQLAARLAHADPDRAARQMTDVERAARRALDEVRHAVAGYRAPALSGELRRAADSLALAGIRLEVSPAGGPIPAAAETLLAWTVREAATNVVRHSGAGRCWIDLAVDGDAAVVEVRDDGTGPPGGPGAGGGTGGDGGGGPGRGAGGGNGGDGGGGPGCGAGGGNGLAGLAERLGAAGGRLETGPGPGGSGHLLRARVPMEPS</sequence>
<feature type="transmembrane region" description="Helical" evidence="5">
    <location>
        <begin position="44"/>
        <end position="65"/>
    </location>
</feature>
<evidence type="ECO:0000256" key="4">
    <source>
        <dbReference type="SAM" id="MobiDB-lite"/>
    </source>
</evidence>
<dbReference type="InterPro" id="IPR011712">
    <property type="entry name" value="Sig_transdc_His_kin_sub3_dim/P"/>
</dbReference>
<comment type="caution">
    <text evidence="7">The sequence shown here is derived from an EMBL/GenBank/DDBJ whole genome shotgun (WGS) entry which is preliminary data.</text>
</comment>
<dbReference type="EMBL" id="JAKRKC020000002">
    <property type="protein sequence ID" value="MCK2218764.1"/>
    <property type="molecule type" value="Genomic_DNA"/>
</dbReference>
<evidence type="ECO:0000256" key="5">
    <source>
        <dbReference type="SAM" id="Phobius"/>
    </source>
</evidence>
<keyword evidence="3" id="KW-0902">Two-component regulatory system</keyword>
<keyword evidence="5" id="KW-0472">Membrane</keyword>
<evidence type="ECO:0000313" key="8">
    <source>
        <dbReference type="Proteomes" id="UP001317259"/>
    </source>
</evidence>
<keyword evidence="8" id="KW-1185">Reference proteome</keyword>
<reference evidence="7 8" key="1">
    <citation type="submission" date="2022-04" db="EMBL/GenBank/DDBJ databases">
        <title>Genome draft of Actinomadura sp. ATCC 31491.</title>
        <authorList>
            <person name="Shi X."/>
            <person name="Du Y."/>
        </authorList>
    </citation>
    <scope>NUCLEOTIDE SEQUENCE [LARGE SCALE GENOMIC DNA]</scope>
    <source>
        <strain evidence="7 8">ATCC 31491</strain>
    </source>
</reference>
<gene>
    <name evidence="7" type="ORF">MF672_033960</name>
</gene>
<feature type="compositionally biased region" description="Low complexity" evidence="4">
    <location>
        <begin position="371"/>
        <end position="387"/>
    </location>
</feature>
<evidence type="ECO:0000259" key="6">
    <source>
        <dbReference type="Pfam" id="PF07730"/>
    </source>
</evidence>
<dbReference type="RefSeq" id="WP_242382391.1">
    <property type="nucleotide sequence ID" value="NZ_JAKRKC020000002.1"/>
</dbReference>
<dbReference type="Proteomes" id="UP001317259">
    <property type="component" value="Unassembled WGS sequence"/>
</dbReference>
<feature type="compositionally biased region" description="Gly residues" evidence="4">
    <location>
        <begin position="330"/>
        <end position="370"/>
    </location>
</feature>